<name>H6Q9T3_PYROT</name>
<proteinExistence type="predicted"/>
<keyword evidence="2" id="KW-1185">Reference proteome</keyword>
<protein>
    <submittedName>
        <fullName evidence="1">Uncharacterized protein</fullName>
    </submittedName>
</protein>
<dbReference type="EMBL" id="CP003316">
    <property type="protein sequence ID" value="AFA38991.1"/>
    <property type="molecule type" value="Genomic_DNA"/>
</dbReference>
<organism evidence="1 2">
    <name type="scientific">Pyrobaculum oguniense (strain DSM 13380 / JCM 10595 / TE7)</name>
    <dbReference type="NCBI Taxonomy" id="698757"/>
    <lineage>
        <taxon>Archaea</taxon>
        <taxon>Thermoproteota</taxon>
        <taxon>Thermoprotei</taxon>
        <taxon>Thermoproteales</taxon>
        <taxon>Thermoproteaceae</taxon>
        <taxon>Pyrobaculum</taxon>
    </lineage>
</organism>
<dbReference type="HOGENOM" id="CLU_3210898_0_0_2"/>
<dbReference type="KEGG" id="pog:Pogu_0964"/>
<dbReference type="eggNOG" id="arCOG06063">
    <property type="taxonomic scope" value="Archaea"/>
</dbReference>
<accession>H6Q9T3</accession>
<evidence type="ECO:0000313" key="2">
    <source>
        <dbReference type="Proteomes" id="UP000009062"/>
    </source>
</evidence>
<dbReference type="Proteomes" id="UP000009062">
    <property type="component" value="Chromosome"/>
</dbReference>
<reference evidence="1 2" key="1">
    <citation type="journal article" date="2012" name="Stand. Genomic Sci.">
        <title>Complete genome sequence of Pyrobaculum oguniense.</title>
        <authorList>
            <person name="Bernick D.L."/>
            <person name="Karplus K."/>
            <person name="Lui L.M."/>
            <person name="Coker J.K."/>
            <person name="Murphy J.N."/>
            <person name="Chan P.P."/>
            <person name="Cozen A.E."/>
            <person name="Lowe T.M."/>
        </authorList>
    </citation>
    <scope>NUCLEOTIDE SEQUENCE [LARGE SCALE GENOMIC DNA]</scope>
    <source>
        <strain evidence="1 2">TE7</strain>
    </source>
</reference>
<dbReference type="AlphaFoldDB" id="H6Q9T3"/>
<gene>
    <name evidence="1" type="ordered locus">Pogu_0964</name>
</gene>
<sequence length="44" mass="5202">MDPISIEILKVIGEYSFNGSKITPYKIMKILNFYQIFLYKSIKN</sequence>
<evidence type="ECO:0000313" key="1">
    <source>
        <dbReference type="EMBL" id="AFA38991.1"/>
    </source>
</evidence>